<reference evidence="8" key="1">
    <citation type="journal article" date="2018" name="Nat. Microbiol.">
        <title>Leveraging single-cell genomics to expand the fungal tree of life.</title>
        <authorList>
            <person name="Ahrendt S.R."/>
            <person name="Quandt C.A."/>
            <person name="Ciobanu D."/>
            <person name="Clum A."/>
            <person name="Salamov A."/>
            <person name="Andreopoulos B."/>
            <person name="Cheng J.F."/>
            <person name="Woyke T."/>
            <person name="Pelin A."/>
            <person name="Henrissat B."/>
            <person name="Reynolds N.K."/>
            <person name="Benny G.L."/>
            <person name="Smith M.E."/>
            <person name="James T.Y."/>
            <person name="Grigoriev I.V."/>
        </authorList>
    </citation>
    <scope>NUCLEOTIDE SEQUENCE [LARGE SCALE GENOMIC DNA]</scope>
    <source>
        <strain evidence="8">RSA 1356</strain>
    </source>
</reference>
<dbReference type="GO" id="GO:0016020">
    <property type="term" value="C:membrane"/>
    <property type="evidence" value="ECO:0007669"/>
    <property type="project" value="UniProtKB-SubCell"/>
</dbReference>
<keyword evidence="3 6" id="KW-1133">Transmembrane helix</keyword>
<evidence type="ECO:0000256" key="4">
    <source>
        <dbReference type="ARBA" id="ARBA00023136"/>
    </source>
</evidence>
<feature type="compositionally biased region" description="Pro residues" evidence="5">
    <location>
        <begin position="67"/>
        <end position="98"/>
    </location>
</feature>
<organism evidence="7 8">
    <name type="scientific">Thamnocephalis sphaerospora</name>
    <dbReference type="NCBI Taxonomy" id="78915"/>
    <lineage>
        <taxon>Eukaryota</taxon>
        <taxon>Fungi</taxon>
        <taxon>Fungi incertae sedis</taxon>
        <taxon>Zoopagomycota</taxon>
        <taxon>Zoopagomycotina</taxon>
        <taxon>Zoopagomycetes</taxon>
        <taxon>Zoopagales</taxon>
        <taxon>Sigmoideomycetaceae</taxon>
        <taxon>Thamnocephalis</taxon>
    </lineage>
</organism>
<dbReference type="OrthoDB" id="10666159at2759"/>
<evidence type="ECO:0000256" key="6">
    <source>
        <dbReference type="SAM" id="Phobius"/>
    </source>
</evidence>
<dbReference type="AlphaFoldDB" id="A0A4P9XTL6"/>
<feature type="compositionally biased region" description="Polar residues" evidence="5">
    <location>
        <begin position="382"/>
        <end position="397"/>
    </location>
</feature>
<accession>A0A4P9XTL6</accession>
<dbReference type="InterPro" id="IPR051694">
    <property type="entry name" value="Immunoregulatory_rcpt-like"/>
</dbReference>
<dbReference type="PANTHER" id="PTHR15549">
    <property type="entry name" value="PAIRED IMMUNOGLOBULIN-LIKE TYPE 2 RECEPTOR"/>
    <property type="match status" value="1"/>
</dbReference>
<evidence type="ECO:0000256" key="3">
    <source>
        <dbReference type="ARBA" id="ARBA00022989"/>
    </source>
</evidence>
<evidence type="ECO:0000313" key="8">
    <source>
        <dbReference type="Proteomes" id="UP000271241"/>
    </source>
</evidence>
<feature type="region of interest" description="Disordered" evidence="5">
    <location>
        <begin position="1"/>
        <end position="169"/>
    </location>
</feature>
<feature type="compositionally biased region" description="Polar residues" evidence="5">
    <location>
        <begin position="28"/>
        <end position="46"/>
    </location>
</feature>
<feature type="region of interest" description="Disordered" evidence="5">
    <location>
        <begin position="476"/>
        <end position="560"/>
    </location>
</feature>
<dbReference type="EMBL" id="KZ992522">
    <property type="protein sequence ID" value="RKP09332.1"/>
    <property type="molecule type" value="Genomic_DNA"/>
</dbReference>
<name>A0A4P9XTL6_9FUNG</name>
<keyword evidence="8" id="KW-1185">Reference proteome</keyword>
<evidence type="ECO:0000256" key="2">
    <source>
        <dbReference type="ARBA" id="ARBA00022692"/>
    </source>
</evidence>
<feature type="compositionally biased region" description="Low complexity" evidence="5">
    <location>
        <begin position="113"/>
        <end position="162"/>
    </location>
</feature>
<protein>
    <submittedName>
        <fullName evidence="7">Uncharacterized protein</fullName>
    </submittedName>
</protein>
<dbReference type="PANTHER" id="PTHR15549:SF6">
    <property type="entry name" value="MID2 DOMAIN-CONTAINING PROTEIN"/>
    <property type="match status" value="1"/>
</dbReference>
<keyword evidence="2 6" id="KW-0812">Transmembrane</keyword>
<sequence>MVRRTPLRRRNPQAPWSSRWTIDEQGRKTTTVTTTNEAGQAVTKVTVTDRDGRVISQTGNGAQTSPSPAPAPAPAASPPSPAPIPTPPPPPAPEPSPPSSRSHRTTENGEPVSTSSSSSSQPTSTPSSTSSTASSNSASSTSMPTPDHGIANNNGNSNSMGSLEPESETTAGMSNGAIAGLVIGILLILFLVAFIVRRVIIRRRKLQAEARFSTWAPPSMAAAANVSRGFDNETHGVSSPASPAPVSPAPAMVAAASVPAWKPPAFTVTPAAEDSYMSSSAKDVSIGSSNISRNVAGFFVASAQTSQADLRRGPVSPTSVYNGNGHAPNTPHGAAVTPVAVVAARRASTDRYRPPVGSVALDDTAASDAVAAGARVGGDESMASSVPRSWQPTSMETPRQRTYLVEEPIREEEVYELPSEYLATSVASTSATGPSLSTMMGLDRMLDTMKGPHRPADLTFDQGVNTPIGSAMPAPLLSPTFGPHTGIPPPSVLDSYGVPQHPGTARTSLSASSAKTSRDAQGRPQSGLSVMSRQAVQYEPAPQPRAPLRVINRYSHESGQ</sequence>
<keyword evidence="4 6" id="KW-0472">Membrane</keyword>
<feature type="compositionally biased region" description="Polar residues" evidence="5">
    <location>
        <begin position="523"/>
        <end position="535"/>
    </location>
</feature>
<feature type="transmembrane region" description="Helical" evidence="6">
    <location>
        <begin position="177"/>
        <end position="196"/>
    </location>
</feature>
<comment type="subcellular location">
    <subcellularLocation>
        <location evidence="1">Membrane</location>
        <topology evidence="1">Single-pass membrane protein</topology>
    </subcellularLocation>
</comment>
<feature type="compositionally biased region" description="Polar residues" evidence="5">
    <location>
        <begin position="55"/>
        <end position="64"/>
    </location>
</feature>
<evidence type="ECO:0000313" key="7">
    <source>
        <dbReference type="EMBL" id="RKP09332.1"/>
    </source>
</evidence>
<gene>
    <name evidence="7" type="ORF">THASP1DRAFT_22824</name>
</gene>
<dbReference type="GO" id="GO:0071944">
    <property type="term" value="C:cell periphery"/>
    <property type="evidence" value="ECO:0007669"/>
    <property type="project" value="UniProtKB-ARBA"/>
</dbReference>
<feature type="compositionally biased region" description="Polar residues" evidence="5">
    <location>
        <begin position="505"/>
        <end position="515"/>
    </location>
</feature>
<feature type="compositionally biased region" description="Basic residues" evidence="5">
    <location>
        <begin position="1"/>
        <end position="11"/>
    </location>
</feature>
<dbReference type="Proteomes" id="UP000271241">
    <property type="component" value="Unassembled WGS sequence"/>
</dbReference>
<evidence type="ECO:0000256" key="1">
    <source>
        <dbReference type="ARBA" id="ARBA00004167"/>
    </source>
</evidence>
<evidence type="ECO:0000256" key="5">
    <source>
        <dbReference type="SAM" id="MobiDB-lite"/>
    </source>
</evidence>
<proteinExistence type="predicted"/>
<feature type="region of interest" description="Disordered" evidence="5">
    <location>
        <begin position="376"/>
        <end position="400"/>
    </location>
</feature>